<keyword evidence="1" id="KW-0732">Signal</keyword>
<evidence type="ECO:0000313" key="2">
    <source>
        <dbReference type="EMBL" id="CAH1247687.1"/>
    </source>
</evidence>
<name>A0A8K0EG57_BRALA</name>
<proteinExistence type="predicted"/>
<dbReference type="OrthoDB" id="9980680at2759"/>
<dbReference type="AlphaFoldDB" id="A0A8K0EG57"/>
<dbReference type="EMBL" id="OV696701">
    <property type="protein sequence ID" value="CAH1247687.1"/>
    <property type="molecule type" value="Genomic_DNA"/>
</dbReference>
<sequence length="140" mass="14879">MSRLLRSPPPGWTPCVLGIALLLFLPAFTTPGEATEAGESTNATASDASGMTVLPTIRVISGNKVAVKVQDGKNITFQPGDPSGTIYFGETCMEDVEKVTDQVSSKVRELHSLVGPNSKTMAMLTEMENNLEQLGLPLKS</sequence>
<evidence type="ECO:0000256" key="1">
    <source>
        <dbReference type="SAM" id="SignalP"/>
    </source>
</evidence>
<accession>A0A8K0EG57</accession>
<organism evidence="2 3">
    <name type="scientific">Branchiostoma lanceolatum</name>
    <name type="common">Common lancelet</name>
    <name type="synonym">Amphioxus lanceolatum</name>
    <dbReference type="NCBI Taxonomy" id="7740"/>
    <lineage>
        <taxon>Eukaryota</taxon>
        <taxon>Metazoa</taxon>
        <taxon>Chordata</taxon>
        <taxon>Cephalochordata</taxon>
        <taxon>Leptocardii</taxon>
        <taxon>Amphioxiformes</taxon>
        <taxon>Branchiostomatidae</taxon>
        <taxon>Branchiostoma</taxon>
    </lineage>
</organism>
<dbReference type="Proteomes" id="UP000838412">
    <property type="component" value="Chromosome 16"/>
</dbReference>
<feature type="chain" id="PRO_5035456831" evidence="1">
    <location>
        <begin position="35"/>
        <end position="140"/>
    </location>
</feature>
<keyword evidence="3" id="KW-1185">Reference proteome</keyword>
<feature type="signal peptide" evidence="1">
    <location>
        <begin position="1"/>
        <end position="34"/>
    </location>
</feature>
<evidence type="ECO:0000313" key="3">
    <source>
        <dbReference type="Proteomes" id="UP000838412"/>
    </source>
</evidence>
<reference evidence="2" key="1">
    <citation type="submission" date="2022-01" db="EMBL/GenBank/DDBJ databases">
        <authorList>
            <person name="Braso-Vives M."/>
        </authorList>
    </citation>
    <scope>NUCLEOTIDE SEQUENCE</scope>
</reference>
<protein>
    <submittedName>
        <fullName evidence="2">Hypp7989 protein</fullName>
    </submittedName>
</protein>
<gene>
    <name evidence="2" type="primary">Hypp7989</name>
    <name evidence="2" type="ORF">BLAG_LOCUS9285</name>
</gene>